<sequence length="117" mass="13371">MQWASVQDDQRWSWTVSFSDPAGTRKDLSHERVLEGLTRLVYGDHSSSTGFQLLAVQQWFTEPTEARRELKLSAPDKSLICQHALYEKTVFPTGENLFGTKLDLFEDQRPDAHSTEA</sequence>
<gene>
    <name evidence="1" type="ORF">SAMN05414137_120207</name>
</gene>
<dbReference type="OrthoDB" id="4260255at2"/>
<name>A0A1H7WJ53_STRJI</name>
<evidence type="ECO:0000313" key="2">
    <source>
        <dbReference type="Proteomes" id="UP000183015"/>
    </source>
</evidence>
<organism evidence="1 2">
    <name type="scientific">Streptacidiphilus jiangxiensis</name>
    <dbReference type="NCBI Taxonomy" id="235985"/>
    <lineage>
        <taxon>Bacteria</taxon>
        <taxon>Bacillati</taxon>
        <taxon>Actinomycetota</taxon>
        <taxon>Actinomycetes</taxon>
        <taxon>Kitasatosporales</taxon>
        <taxon>Streptomycetaceae</taxon>
        <taxon>Streptacidiphilus</taxon>
    </lineage>
</organism>
<protein>
    <submittedName>
        <fullName evidence="1">Uncharacterized protein</fullName>
    </submittedName>
</protein>
<dbReference type="RefSeq" id="WP_052438620.1">
    <property type="nucleotide sequence ID" value="NZ_BBPN01000011.1"/>
</dbReference>
<proteinExistence type="predicted"/>
<evidence type="ECO:0000313" key="1">
    <source>
        <dbReference type="EMBL" id="SEM21652.1"/>
    </source>
</evidence>
<dbReference type="Proteomes" id="UP000183015">
    <property type="component" value="Unassembled WGS sequence"/>
</dbReference>
<keyword evidence="2" id="KW-1185">Reference proteome</keyword>
<reference evidence="2" key="1">
    <citation type="submission" date="2016-10" db="EMBL/GenBank/DDBJ databases">
        <authorList>
            <person name="Varghese N."/>
        </authorList>
    </citation>
    <scope>NUCLEOTIDE SEQUENCE [LARGE SCALE GENOMIC DNA]</scope>
    <source>
        <strain evidence="2">DSM 45096 / BCRC 16803 / CGMCC 4.1857 / CIP 109030 / JCM 12277 / KCTC 19219 / NBRC 100920 / 33214</strain>
    </source>
</reference>
<dbReference type="AlphaFoldDB" id="A0A1H7WJ53"/>
<accession>A0A1H7WJ53</accession>
<dbReference type="EMBL" id="FOAZ01000020">
    <property type="protein sequence ID" value="SEM21652.1"/>
    <property type="molecule type" value="Genomic_DNA"/>
</dbReference>